<dbReference type="RefSeq" id="XP_013259044.1">
    <property type="nucleotide sequence ID" value="XM_013403590.1"/>
</dbReference>
<dbReference type="SUPFAM" id="SSF53474">
    <property type="entry name" value="alpha/beta-Hydrolases"/>
    <property type="match status" value="1"/>
</dbReference>
<dbReference type="GeneID" id="25282948"/>
<evidence type="ECO:0000259" key="1">
    <source>
        <dbReference type="Pfam" id="PF00135"/>
    </source>
</evidence>
<dbReference type="STRING" id="1182545.A0A072P8M4"/>
<organism evidence="2 3">
    <name type="scientific">Exophiala aquamarina CBS 119918</name>
    <dbReference type="NCBI Taxonomy" id="1182545"/>
    <lineage>
        <taxon>Eukaryota</taxon>
        <taxon>Fungi</taxon>
        <taxon>Dikarya</taxon>
        <taxon>Ascomycota</taxon>
        <taxon>Pezizomycotina</taxon>
        <taxon>Eurotiomycetes</taxon>
        <taxon>Chaetothyriomycetidae</taxon>
        <taxon>Chaetothyriales</taxon>
        <taxon>Herpotrichiellaceae</taxon>
        <taxon>Exophiala</taxon>
    </lineage>
</organism>
<proteinExistence type="predicted"/>
<dbReference type="HOGENOM" id="CLU_006586_14_4_1"/>
<dbReference type="PANTHER" id="PTHR43142">
    <property type="entry name" value="CARBOXYLIC ESTER HYDROLASE"/>
    <property type="match status" value="1"/>
</dbReference>
<dbReference type="PANTHER" id="PTHR43142:SF5">
    <property type="entry name" value="CARBOXYLIC ESTER HYDROLASE"/>
    <property type="match status" value="1"/>
</dbReference>
<dbReference type="EMBL" id="AMGV01000006">
    <property type="protein sequence ID" value="KEF56454.1"/>
    <property type="molecule type" value="Genomic_DNA"/>
</dbReference>
<dbReference type="Pfam" id="PF00135">
    <property type="entry name" value="COesterase"/>
    <property type="match status" value="1"/>
</dbReference>
<reference evidence="2 3" key="1">
    <citation type="submission" date="2013-03" db="EMBL/GenBank/DDBJ databases">
        <title>The Genome Sequence of Exophiala aquamarina CBS 119918.</title>
        <authorList>
            <consortium name="The Broad Institute Genomics Platform"/>
            <person name="Cuomo C."/>
            <person name="de Hoog S."/>
            <person name="Gorbushina A."/>
            <person name="Walker B."/>
            <person name="Young S.K."/>
            <person name="Zeng Q."/>
            <person name="Gargeya S."/>
            <person name="Fitzgerald M."/>
            <person name="Haas B."/>
            <person name="Abouelleil A."/>
            <person name="Allen A.W."/>
            <person name="Alvarado L."/>
            <person name="Arachchi H.M."/>
            <person name="Berlin A.M."/>
            <person name="Chapman S.B."/>
            <person name="Gainer-Dewar J."/>
            <person name="Goldberg J."/>
            <person name="Griggs A."/>
            <person name="Gujja S."/>
            <person name="Hansen M."/>
            <person name="Howarth C."/>
            <person name="Imamovic A."/>
            <person name="Ireland A."/>
            <person name="Larimer J."/>
            <person name="McCowan C."/>
            <person name="Murphy C."/>
            <person name="Pearson M."/>
            <person name="Poon T.W."/>
            <person name="Priest M."/>
            <person name="Roberts A."/>
            <person name="Saif S."/>
            <person name="Shea T."/>
            <person name="Sisk P."/>
            <person name="Sykes S."/>
            <person name="Wortman J."/>
            <person name="Nusbaum C."/>
            <person name="Birren B."/>
        </authorList>
    </citation>
    <scope>NUCLEOTIDE SEQUENCE [LARGE SCALE GENOMIC DNA]</scope>
    <source>
        <strain evidence="2 3">CBS 119918</strain>
    </source>
</reference>
<dbReference type="AlphaFoldDB" id="A0A072P8M4"/>
<dbReference type="InterPro" id="IPR029058">
    <property type="entry name" value="AB_hydrolase_fold"/>
</dbReference>
<evidence type="ECO:0000313" key="3">
    <source>
        <dbReference type="Proteomes" id="UP000027920"/>
    </source>
</evidence>
<dbReference type="ESTHER" id="9euro-a0a072p8m4">
    <property type="family name" value="Fungal_carboxylesterase_lipase"/>
</dbReference>
<keyword evidence="3" id="KW-1185">Reference proteome</keyword>
<gene>
    <name evidence="2" type="ORF">A1O9_08035</name>
</gene>
<dbReference type="OrthoDB" id="3200163at2759"/>
<dbReference type="VEuPathDB" id="FungiDB:A1O9_08035"/>
<feature type="domain" description="Carboxylesterase type B" evidence="1">
    <location>
        <begin position="13"/>
        <end position="427"/>
    </location>
</feature>
<name>A0A072P8M4_9EURO</name>
<dbReference type="Proteomes" id="UP000027920">
    <property type="component" value="Unassembled WGS sequence"/>
</dbReference>
<evidence type="ECO:0000313" key="2">
    <source>
        <dbReference type="EMBL" id="KEF56454.1"/>
    </source>
</evidence>
<dbReference type="InterPro" id="IPR002018">
    <property type="entry name" value="CarbesteraseB"/>
</dbReference>
<dbReference type="Gene3D" id="3.40.50.1820">
    <property type="entry name" value="alpha/beta hydrolase"/>
    <property type="match status" value="1"/>
</dbReference>
<protein>
    <recommendedName>
        <fullName evidence="1">Carboxylesterase type B domain-containing protein</fullName>
    </recommendedName>
</protein>
<comment type="caution">
    <text evidence="2">The sequence shown here is derived from an EMBL/GenBank/DDBJ whole genome shotgun (WGS) entry which is preliminary data.</text>
</comment>
<accession>A0A072P8M4</accession>
<sequence length="453" mass="50319">MFPTRGHKTGLVAPQGGKLPDDEQLEFDEFTCLTVSISVPESQLSLPTTKALPAMVYIHGGAAQDGCGHVDGIHDNAPLTAFSHSIFLPVIVVNIGYRLNWVGSIVCQDLLDEHTSNPTSTHGPFNLTIQDQRNAFAWIHKFVGGLGGDVSNITAFGESTGSIFMLYHIIGSEQRMFDRAILSIRSGYQALLKHFNINGENGQERLEQLRHVDAAALAKFPGTHTMPFVGEVPGIKREDSLFTRGSPTYSSQFELIPTNKWLGDMMIGDDLWEGQTIFEMLKRAQPKALVEMVSSLFGNDVAQELLEAYEIPISGDIDSNRFLLQLSYFIGDVLFSVPIDKLAKILATAETSGIEARRRKIYRYSIAFSNPFADSTRSFAPGHRFGEILYLFLTVLERYPARRGKWLEQQARGTARRWITFAYEQAPWDDHRISADGTDASEAKIAIADDLQG</sequence>